<evidence type="ECO:0000256" key="1">
    <source>
        <dbReference type="ARBA" id="ARBA00004613"/>
    </source>
</evidence>
<accession>A0ABD0SS23</accession>
<comment type="subcellular location">
    <subcellularLocation>
        <location evidence="1">Secreted</location>
    </subcellularLocation>
</comment>
<dbReference type="InterPro" id="IPR013818">
    <property type="entry name" value="Lipase"/>
</dbReference>
<comment type="caution">
    <text evidence="7">The sequence shown here is derived from an EMBL/GenBank/DDBJ whole genome shotgun (WGS) entry which is preliminary data.</text>
</comment>
<dbReference type="InterPro" id="IPR000734">
    <property type="entry name" value="TAG_lipase"/>
</dbReference>
<evidence type="ECO:0000259" key="6">
    <source>
        <dbReference type="Pfam" id="PF00151"/>
    </source>
</evidence>
<reference evidence="7 8" key="1">
    <citation type="submission" date="2024-06" db="EMBL/GenBank/DDBJ databases">
        <title>A chromosome-level genome assembly of beet webworm, Loxostege sticticalis.</title>
        <authorList>
            <person name="Zhang Y."/>
        </authorList>
    </citation>
    <scope>NUCLEOTIDE SEQUENCE [LARGE SCALE GENOMIC DNA]</scope>
    <source>
        <strain evidence="7">AQ028</strain>
        <tissue evidence="7">Male pupae</tissue>
    </source>
</reference>
<proteinExistence type="inferred from homology"/>
<evidence type="ECO:0000256" key="2">
    <source>
        <dbReference type="ARBA" id="ARBA00010701"/>
    </source>
</evidence>
<organism evidence="7 8">
    <name type="scientific">Loxostege sticticalis</name>
    <name type="common">Beet webworm moth</name>
    <dbReference type="NCBI Taxonomy" id="481309"/>
    <lineage>
        <taxon>Eukaryota</taxon>
        <taxon>Metazoa</taxon>
        <taxon>Ecdysozoa</taxon>
        <taxon>Arthropoda</taxon>
        <taxon>Hexapoda</taxon>
        <taxon>Insecta</taxon>
        <taxon>Pterygota</taxon>
        <taxon>Neoptera</taxon>
        <taxon>Endopterygota</taxon>
        <taxon>Lepidoptera</taxon>
        <taxon>Glossata</taxon>
        <taxon>Ditrysia</taxon>
        <taxon>Pyraloidea</taxon>
        <taxon>Crambidae</taxon>
        <taxon>Pyraustinae</taxon>
        <taxon>Loxostege</taxon>
    </lineage>
</organism>
<feature type="domain" description="Lipase" evidence="6">
    <location>
        <begin position="151"/>
        <end position="418"/>
    </location>
</feature>
<sequence>MAGTKVALLLLAVASASALPPQERIIDWPEQAPSWWPDSFPWPPALPEQWPDRPEWWPDCAAWPPALPEQLPPNCWPEHWPWPPALPEQWPDRPQWWPESLPWPPALPDQWPDRPQWWPDALPWPPALPEDITWPPAGIDTDRIPYIPSRDNEFHLFTRQNPSLSQPLQIERDSLLFYSNYRADRRTVLLVHDIRGSATSSFNALLVPAFLSAADVNVIIVDWSAGAFSHVYLSTFYSVLSGNFVSRFTRWLAGRSGANLEDFHIVGLGLGGLNAGFIARRLNSEVGYVTALDPPQGPSITALLPPLNPTVSKYTEVIHTDVGNRGYQQPLGDVDFYPNGGAYMPGCGGDSECNRNRAVYYFAESLVTGGFEGTECESYREALAGNCFLSGRLNLGGIEPKTGSKGVYYLQTNAAPPFSRD</sequence>
<dbReference type="InterPro" id="IPR029058">
    <property type="entry name" value="AB_hydrolase_fold"/>
</dbReference>
<dbReference type="EMBL" id="JBEDNZ010000017">
    <property type="protein sequence ID" value="KAL0821828.1"/>
    <property type="molecule type" value="Genomic_DNA"/>
</dbReference>
<feature type="signal peptide" evidence="5">
    <location>
        <begin position="1"/>
        <end position="18"/>
    </location>
</feature>
<dbReference type="PRINTS" id="PR00821">
    <property type="entry name" value="TAGLIPASE"/>
</dbReference>
<dbReference type="Pfam" id="PF00151">
    <property type="entry name" value="Lipase"/>
    <property type="match status" value="1"/>
</dbReference>
<evidence type="ECO:0000256" key="3">
    <source>
        <dbReference type="ARBA" id="ARBA00022525"/>
    </source>
</evidence>
<gene>
    <name evidence="7" type="ORF">ABMA28_005235</name>
</gene>
<dbReference type="PANTHER" id="PTHR11610:SF173">
    <property type="entry name" value="LIPASE DOMAIN-CONTAINING PROTEIN-RELATED"/>
    <property type="match status" value="1"/>
</dbReference>
<dbReference type="AlphaFoldDB" id="A0ABD0SS23"/>
<dbReference type="SUPFAM" id="SSF53474">
    <property type="entry name" value="alpha/beta-Hydrolases"/>
    <property type="match status" value="1"/>
</dbReference>
<evidence type="ECO:0000256" key="4">
    <source>
        <dbReference type="RuleBase" id="RU004262"/>
    </source>
</evidence>
<keyword evidence="3" id="KW-0964">Secreted</keyword>
<name>A0ABD0SS23_LOXSC</name>
<evidence type="ECO:0000256" key="5">
    <source>
        <dbReference type="SAM" id="SignalP"/>
    </source>
</evidence>
<protein>
    <recommendedName>
        <fullName evidence="6">Lipase domain-containing protein</fullName>
    </recommendedName>
</protein>
<keyword evidence="5" id="KW-0732">Signal</keyword>
<dbReference type="Proteomes" id="UP001549921">
    <property type="component" value="Unassembled WGS sequence"/>
</dbReference>
<dbReference type="GO" id="GO:0005576">
    <property type="term" value="C:extracellular region"/>
    <property type="evidence" value="ECO:0007669"/>
    <property type="project" value="UniProtKB-SubCell"/>
</dbReference>
<feature type="chain" id="PRO_5044764919" description="Lipase domain-containing protein" evidence="5">
    <location>
        <begin position="19"/>
        <end position="421"/>
    </location>
</feature>
<evidence type="ECO:0000313" key="8">
    <source>
        <dbReference type="Proteomes" id="UP001549921"/>
    </source>
</evidence>
<dbReference type="PANTHER" id="PTHR11610">
    <property type="entry name" value="LIPASE"/>
    <property type="match status" value="1"/>
</dbReference>
<comment type="similarity">
    <text evidence="2 4">Belongs to the AB hydrolase superfamily. Lipase family.</text>
</comment>
<evidence type="ECO:0000313" key="7">
    <source>
        <dbReference type="EMBL" id="KAL0821828.1"/>
    </source>
</evidence>
<dbReference type="Gene3D" id="3.40.50.1820">
    <property type="entry name" value="alpha/beta hydrolase"/>
    <property type="match status" value="1"/>
</dbReference>